<reference evidence="7 8" key="1">
    <citation type="journal article" date="2023" name="Insect Mol. Biol.">
        <title>Genome sequencing provides insights into the evolution of gene families encoding plant cell wall-degrading enzymes in longhorned beetles.</title>
        <authorList>
            <person name="Shin N.R."/>
            <person name="Okamura Y."/>
            <person name="Kirsch R."/>
            <person name="Pauchet Y."/>
        </authorList>
    </citation>
    <scope>NUCLEOTIDE SEQUENCE [LARGE SCALE GENOMIC DNA]</scope>
    <source>
        <strain evidence="7">EAD_L_NR</strain>
    </source>
</reference>
<organism evidence="7 8">
    <name type="scientific">Exocentrus adspersus</name>
    <dbReference type="NCBI Taxonomy" id="1586481"/>
    <lineage>
        <taxon>Eukaryota</taxon>
        <taxon>Metazoa</taxon>
        <taxon>Ecdysozoa</taxon>
        <taxon>Arthropoda</taxon>
        <taxon>Hexapoda</taxon>
        <taxon>Insecta</taxon>
        <taxon>Pterygota</taxon>
        <taxon>Neoptera</taxon>
        <taxon>Endopterygota</taxon>
        <taxon>Coleoptera</taxon>
        <taxon>Polyphaga</taxon>
        <taxon>Cucujiformia</taxon>
        <taxon>Chrysomeloidea</taxon>
        <taxon>Cerambycidae</taxon>
        <taxon>Lamiinae</taxon>
        <taxon>Acanthocinini</taxon>
        <taxon>Exocentrus</taxon>
    </lineage>
</organism>
<evidence type="ECO:0008006" key="9">
    <source>
        <dbReference type="Google" id="ProtNLM"/>
    </source>
</evidence>
<dbReference type="GO" id="GO:0016787">
    <property type="term" value="F:hydrolase activity"/>
    <property type="evidence" value="ECO:0007669"/>
    <property type="project" value="UniProtKB-KW"/>
</dbReference>
<keyword evidence="1" id="KW-0547">Nucleotide-binding</keyword>
<feature type="domain" description="Helicase C-terminal" evidence="6">
    <location>
        <begin position="63"/>
        <end position="226"/>
    </location>
</feature>
<comment type="caution">
    <text evidence="7">The sequence shown here is derived from an EMBL/GenBank/DDBJ whole genome shotgun (WGS) entry which is preliminary data.</text>
</comment>
<keyword evidence="2" id="KW-0378">Hydrolase</keyword>
<dbReference type="Pfam" id="PF00270">
    <property type="entry name" value="DEAD"/>
    <property type="match status" value="1"/>
</dbReference>
<dbReference type="PANTHER" id="PTHR47961:SF12">
    <property type="entry name" value="HELICASE POLQ-LIKE"/>
    <property type="match status" value="1"/>
</dbReference>
<dbReference type="GO" id="GO:0005524">
    <property type="term" value="F:ATP binding"/>
    <property type="evidence" value="ECO:0007669"/>
    <property type="project" value="UniProtKB-KW"/>
</dbReference>
<dbReference type="SMART" id="SM00490">
    <property type="entry name" value="HELICc"/>
    <property type="match status" value="1"/>
</dbReference>
<sequence length="363" mass="40430">EYASSKGVYPPRKRRRKNSVYMATIEKGLGIINSLIETNRLHEIGLIVVDELHLIGEAGRGATLEASLTKIMFLKANIQIVGMSATIGNLPEISEFLDADVYSKNFRPVELVEYVKCGLTSDERRIIEEGFRAGIIYVICCTSTLAAGVNLPAQRVILRSPYIGKEFINLSRYKQMVGRAGRAGLGEAGDSILITQLPDLPRVKELLLSPMNQALSGMHLLEGRGLSYCKGGLELSRAHILYEDLYQAQSSLVLQGHLHLLYLVTPYETSEQIKPNMQVYHEVSRAKQLYNAGYKTLQSIAKANATDLVENIEFMSRRVANQLIAASKMLLLERVENLREEAEDVLDGVENPKQLLNQSLPSR</sequence>
<dbReference type="Proteomes" id="UP001159042">
    <property type="component" value="Unassembled WGS sequence"/>
</dbReference>
<dbReference type="PROSITE" id="PS51192">
    <property type="entry name" value="HELICASE_ATP_BIND_1"/>
    <property type="match status" value="1"/>
</dbReference>
<proteinExistence type="predicted"/>
<dbReference type="InterPro" id="IPR011545">
    <property type="entry name" value="DEAD/DEAH_box_helicase_dom"/>
</dbReference>
<dbReference type="Gene3D" id="3.40.50.300">
    <property type="entry name" value="P-loop containing nucleotide triphosphate hydrolases"/>
    <property type="match status" value="2"/>
</dbReference>
<dbReference type="InterPro" id="IPR014001">
    <property type="entry name" value="Helicase_ATP-bd"/>
</dbReference>
<dbReference type="SUPFAM" id="SSF52540">
    <property type="entry name" value="P-loop containing nucleoside triphosphate hydrolases"/>
    <property type="match status" value="2"/>
</dbReference>
<keyword evidence="3" id="KW-0347">Helicase</keyword>
<protein>
    <recommendedName>
        <fullName evidence="9">Helicase POLQ-like</fullName>
    </recommendedName>
</protein>
<dbReference type="PROSITE" id="PS51194">
    <property type="entry name" value="HELICASE_CTER"/>
    <property type="match status" value="1"/>
</dbReference>
<dbReference type="PANTHER" id="PTHR47961">
    <property type="entry name" value="DNA POLYMERASE THETA, PUTATIVE (AFU_ORTHOLOGUE AFUA_1G05260)-RELATED"/>
    <property type="match status" value="1"/>
</dbReference>
<dbReference type="Pfam" id="PF00271">
    <property type="entry name" value="Helicase_C"/>
    <property type="match status" value="1"/>
</dbReference>
<evidence type="ECO:0000256" key="3">
    <source>
        <dbReference type="ARBA" id="ARBA00022806"/>
    </source>
</evidence>
<dbReference type="SUPFAM" id="SSF158702">
    <property type="entry name" value="Sec63 N-terminal domain-like"/>
    <property type="match status" value="1"/>
</dbReference>
<dbReference type="GO" id="GO:0003676">
    <property type="term" value="F:nucleic acid binding"/>
    <property type="evidence" value="ECO:0007669"/>
    <property type="project" value="InterPro"/>
</dbReference>
<evidence type="ECO:0000256" key="1">
    <source>
        <dbReference type="ARBA" id="ARBA00022741"/>
    </source>
</evidence>
<dbReference type="GO" id="GO:0004386">
    <property type="term" value="F:helicase activity"/>
    <property type="evidence" value="ECO:0007669"/>
    <property type="project" value="UniProtKB-KW"/>
</dbReference>
<dbReference type="EMBL" id="JANEYG010000068">
    <property type="protein sequence ID" value="KAJ8914593.1"/>
    <property type="molecule type" value="Genomic_DNA"/>
</dbReference>
<dbReference type="Pfam" id="PF21099">
    <property type="entry name" value="POLQ_helical"/>
    <property type="match status" value="1"/>
</dbReference>
<dbReference type="FunFam" id="1.10.150.20:FF:000058">
    <property type="entry name" value="Helicase, POLQ like"/>
    <property type="match status" value="1"/>
</dbReference>
<accession>A0AAV8VK39</accession>
<dbReference type="InterPro" id="IPR048960">
    <property type="entry name" value="POLQ-like_helical"/>
</dbReference>
<feature type="domain" description="Helicase ATP-binding" evidence="5">
    <location>
        <begin position="1"/>
        <end position="105"/>
    </location>
</feature>
<dbReference type="InterPro" id="IPR027417">
    <property type="entry name" value="P-loop_NTPase"/>
</dbReference>
<name>A0AAV8VK39_9CUCU</name>
<feature type="non-terminal residue" evidence="7">
    <location>
        <position position="1"/>
    </location>
</feature>
<evidence type="ECO:0000259" key="5">
    <source>
        <dbReference type="PROSITE" id="PS51192"/>
    </source>
</evidence>
<dbReference type="AlphaFoldDB" id="A0AAV8VK39"/>
<evidence type="ECO:0000313" key="8">
    <source>
        <dbReference type="Proteomes" id="UP001159042"/>
    </source>
</evidence>
<dbReference type="InterPro" id="IPR050474">
    <property type="entry name" value="Hel308_SKI2-like"/>
</dbReference>
<keyword evidence="8" id="KW-1185">Reference proteome</keyword>
<dbReference type="InterPro" id="IPR001650">
    <property type="entry name" value="Helicase_C-like"/>
</dbReference>
<evidence type="ECO:0000256" key="2">
    <source>
        <dbReference type="ARBA" id="ARBA00022801"/>
    </source>
</evidence>
<dbReference type="Gene3D" id="1.10.150.20">
    <property type="entry name" value="5' to 3' exonuclease, C-terminal subdomain"/>
    <property type="match status" value="1"/>
</dbReference>
<gene>
    <name evidence="7" type="ORF">NQ315_017298</name>
</gene>
<evidence type="ECO:0000259" key="6">
    <source>
        <dbReference type="PROSITE" id="PS51194"/>
    </source>
</evidence>
<evidence type="ECO:0000256" key="4">
    <source>
        <dbReference type="ARBA" id="ARBA00022840"/>
    </source>
</evidence>
<evidence type="ECO:0000313" key="7">
    <source>
        <dbReference type="EMBL" id="KAJ8914593.1"/>
    </source>
</evidence>
<keyword evidence="4" id="KW-0067">ATP-binding</keyword>